<dbReference type="InterPro" id="IPR027417">
    <property type="entry name" value="P-loop_NTPase"/>
</dbReference>
<feature type="compositionally biased region" description="Basic residues" evidence="8">
    <location>
        <begin position="19"/>
        <end position="29"/>
    </location>
</feature>
<comment type="caution">
    <text evidence="10">The sequence shown here is derived from an EMBL/GenBank/DDBJ whole genome shotgun (WGS) entry which is preliminary data.</text>
</comment>
<evidence type="ECO:0000256" key="3">
    <source>
        <dbReference type="ARBA" id="ARBA00022723"/>
    </source>
</evidence>
<dbReference type="Proteomes" id="UP000321317">
    <property type="component" value="Unassembled WGS sequence"/>
</dbReference>
<dbReference type="InterPro" id="IPR004392">
    <property type="entry name" value="Hyd_mat_HypB"/>
</dbReference>
<dbReference type="GeneID" id="52037059"/>
<dbReference type="RefSeq" id="WP_082200102.1">
    <property type="nucleotide sequence ID" value="NZ_CAUWMG010000002.1"/>
</dbReference>
<evidence type="ECO:0000256" key="8">
    <source>
        <dbReference type="SAM" id="MobiDB-lite"/>
    </source>
</evidence>
<keyword evidence="13" id="KW-1185">Reference proteome</keyword>
<dbReference type="InterPro" id="IPR003495">
    <property type="entry name" value="CobW/HypB/UreG_nucleotide-bd"/>
</dbReference>
<proteinExistence type="inferred from homology"/>
<gene>
    <name evidence="10" type="primary">hypB</name>
    <name evidence="10" type="ORF">FDW42_01680</name>
    <name evidence="11" type="ORF">FVD16_04390</name>
</gene>
<dbReference type="GO" id="GO:0003924">
    <property type="term" value="F:GTPase activity"/>
    <property type="evidence" value="ECO:0007669"/>
    <property type="project" value="InterPro"/>
</dbReference>
<reference evidence="11 13" key="2">
    <citation type="submission" date="2019-08" db="EMBL/GenBank/DDBJ databases">
        <title>Rapid identification of Enteric Bacteria from Whole Genome Sequences (WGS) using Average Nucleotide Identity (ANI).</title>
        <authorList>
            <person name="Lane C."/>
        </authorList>
    </citation>
    <scope>NUCLEOTIDE SEQUENCE [LARGE SCALE GENOMIC DNA]</scope>
    <source>
        <strain evidence="11 13">D4984</strain>
    </source>
</reference>
<dbReference type="GO" id="GO:0008270">
    <property type="term" value="F:zinc ion binding"/>
    <property type="evidence" value="ECO:0007669"/>
    <property type="project" value="TreeGrafter"/>
</dbReference>
<keyword evidence="5" id="KW-0378">Hydrolase</keyword>
<keyword evidence="7" id="KW-0342">GTP-binding</keyword>
<evidence type="ECO:0000256" key="7">
    <source>
        <dbReference type="ARBA" id="ARBA00023134"/>
    </source>
</evidence>
<dbReference type="PIRSF" id="PIRSF005624">
    <property type="entry name" value="Ni-bind_GTPase"/>
    <property type="match status" value="1"/>
</dbReference>
<dbReference type="GO" id="GO:0005525">
    <property type="term" value="F:GTP binding"/>
    <property type="evidence" value="ECO:0007669"/>
    <property type="project" value="UniProtKB-KW"/>
</dbReference>
<keyword evidence="3" id="KW-0479">Metal-binding</keyword>
<evidence type="ECO:0000256" key="4">
    <source>
        <dbReference type="ARBA" id="ARBA00022741"/>
    </source>
</evidence>
<dbReference type="AlphaFoldDB" id="A0AAX2ULA9"/>
<accession>A0AAX2ULA9</accession>
<evidence type="ECO:0000256" key="2">
    <source>
        <dbReference type="ARBA" id="ARBA00022596"/>
    </source>
</evidence>
<comment type="similarity">
    <text evidence="1">Belongs to the SIMIBI class G3E GTPase family. HypB/HupM subfamily.</text>
</comment>
<evidence type="ECO:0000259" key="9">
    <source>
        <dbReference type="PROSITE" id="PS00028"/>
    </source>
</evidence>
<dbReference type="EMBL" id="VDBS01000015">
    <property type="protein sequence ID" value="TNB58669.1"/>
    <property type="molecule type" value="Genomic_DNA"/>
</dbReference>
<dbReference type="NCBIfam" id="TIGR00073">
    <property type="entry name" value="hypB"/>
    <property type="match status" value="1"/>
</dbReference>
<dbReference type="Gene3D" id="3.40.50.300">
    <property type="entry name" value="P-loop containing nucleotide triphosphate hydrolases"/>
    <property type="match status" value="1"/>
</dbReference>
<dbReference type="GO" id="GO:0051604">
    <property type="term" value="P:protein maturation"/>
    <property type="evidence" value="ECO:0007669"/>
    <property type="project" value="InterPro"/>
</dbReference>
<dbReference type="KEGG" id="chv:CHELV3228_1157"/>
<dbReference type="EMBL" id="VRMA01000039">
    <property type="protein sequence ID" value="TXK57466.1"/>
    <property type="molecule type" value="Genomic_DNA"/>
</dbReference>
<sequence length="256" mass="29058">MCKDCGCSVTPHTQDHHHSQNHSHSHHHYQNYENPELKEDKTLEVLSKILSKNDHEAEHNRGHFNAEKVLCINLMSSPGSGKTTLLESTLKALKNEMKISVIEGDLESENDAKRVREAGAQAFQITTGQSCHLDAFMVHKALHHLNLKECDLLFIENVGNLVCPASYDLGQHLNVVLLSVTEGSDKPQKYPVMFKKADLVIISKADLAHHFDFDVEEASRECKKLNPKVDILILDSKTGKNLELWYQYLRLKKELF</sequence>
<dbReference type="PROSITE" id="PS00028">
    <property type="entry name" value="ZINC_FINGER_C2H2_1"/>
    <property type="match status" value="1"/>
</dbReference>
<evidence type="ECO:0000313" key="13">
    <source>
        <dbReference type="Proteomes" id="UP000321317"/>
    </source>
</evidence>
<dbReference type="Pfam" id="PF02492">
    <property type="entry name" value="cobW"/>
    <property type="match status" value="1"/>
</dbReference>
<keyword evidence="4" id="KW-0547">Nucleotide-binding</keyword>
<dbReference type="PANTHER" id="PTHR30134:SF2">
    <property type="entry name" value="HYDROGENASE MATURATION FACTOR HYPB"/>
    <property type="match status" value="1"/>
</dbReference>
<dbReference type="GO" id="GO:0016151">
    <property type="term" value="F:nickel cation binding"/>
    <property type="evidence" value="ECO:0007669"/>
    <property type="project" value="InterPro"/>
</dbReference>
<name>A0AAX2ULA9_9BACT</name>
<evidence type="ECO:0000313" key="11">
    <source>
        <dbReference type="EMBL" id="TXK57466.1"/>
    </source>
</evidence>
<evidence type="ECO:0000256" key="5">
    <source>
        <dbReference type="ARBA" id="ARBA00022801"/>
    </source>
</evidence>
<feature type="domain" description="C2H2-type" evidence="9">
    <location>
        <begin position="2"/>
        <end position="24"/>
    </location>
</feature>
<dbReference type="CDD" id="cd05390">
    <property type="entry name" value="HypB"/>
    <property type="match status" value="1"/>
</dbReference>
<protein>
    <submittedName>
        <fullName evidence="10">Hydrogenase nickel incorporation protein HypB</fullName>
    </submittedName>
</protein>
<keyword evidence="2" id="KW-0533">Nickel</keyword>
<evidence type="ECO:0000256" key="1">
    <source>
        <dbReference type="ARBA" id="ARBA00006211"/>
    </source>
</evidence>
<keyword evidence="6" id="KW-0862">Zinc</keyword>
<evidence type="ECO:0000313" key="12">
    <source>
        <dbReference type="Proteomes" id="UP000306813"/>
    </source>
</evidence>
<reference evidence="10 12" key="1">
    <citation type="submission" date="2019-05" db="EMBL/GenBank/DDBJ databases">
        <title>Draft genomes of eight strains of Campylobacter helveticus isolated from cats and a dog in New Zealand.</title>
        <authorList>
            <person name="Bojanic K."/>
            <person name="Midwinter A.C."/>
            <person name="Biggs P.J."/>
            <person name="Acke E."/>
            <person name="Cornelius A.J."/>
            <person name="Marshall J.C."/>
        </authorList>
    </citation>
    <scope>NUCLEOTIDE SEQUENCE [LARGE SCALE GENOMIC DNA]</scope>
    <source>
        <strain evidence="10 12">ACP123b</strain>
    </source>
</reference>
<evidence type="ECO:0000313" key="10">
    <source>
        <dbReference type="EMBL" id="TNB58669.1"/>
    </source>
</evidence>
<dbReference type="Proteomes" id="UP000306813">
    <property type="component" value="Unassembled WGS sequence"/>
</dbReference>
<dbReference type="PANTHER" id="PTHR30134">
    <property type="entry name" value="HYDROGENASE PROTEIN ASSEMBLY PROTEIN, NICKEL CHAPERONE"/>
    <property type="match status" value="1"/>
</dbReference>
<organism evidence="10 12">
    <name type="scientific">Campylobacter helveticus</name>
    <dbReference type="NCBI Taxonomy" id="28898"/>
    <lineage>
        <taxon>Bacteria</taxon>
        <taxon>Pseudomonadati</taxon>
        <taxon>Campylobacterota</taxon>
        <taxon>Epsilonproteobacteria</taxon>
        <taxon>Campylobacterales</taxon>
        <taxon>Campylobacteraceae</taxon>
        <taxon>Campylobacter</taxon>
    </lineage>
</organism>
<dbReference type="SUPFAM" id="SSF52540">
    <property type="entry name" value="P-loop containing nucleoside triphosphate hydrolases"/>
    <property type="match status" value="1"/>
</dbReference>
<dbReference type="InterPro" id="IPR013087">
    <property type="entry name" value="Znf_C2H2_type"/>
</dbReference>
<evidence type="ECO:0000256" key="6">
    <source>
        <dbReference type="ARBA" id="ARBA00022833"/>
    </source>
</evidence>
<feature type="region of interest" description="Disordered" evidence="8">
    <location>
        <begin position="11"/>
        <end position="30"/>
    </location>
</feature>